<dbReference type="Proteomes" id="UP000501747">
    <property type="component" value="Chromosome"/>
</dbReference>
<evidence type="ECO:0000256" key="3">
    <source>
        <dbReference type="ARBA" id="ARBA00012438"/>
    </source>
</evidence>
<evidence type="ECO:0000313" key="17">
    <source>
        <dbReference type="EMBL" id="QIL47877.1"/>
    </source>
</evidence>
<evidence type="ECO:0000256" key="2">
    <source>
        <dbReference type="ARBA" id="ARBA00004141"/>
    </source>
</evidence>
<evidence type="ECO:0000256" key="4">
    <source>
        <dbReference type="ARBA" id="ARBA00022553"/>
    </source>
</evidence>
<dbReference type="CDD" id="cd06225">
    <property type="entry name" value="HAMP"/>
    <property type="match status" value="1"/>
</dbReference>
<name>A0A6G8ASA7_9ENTE</name>
<dbReference type="FunFam" id="3.30.565.10:FF:000006">
    <property type="entry name" value="Sensor histidine kinase WalK"/>
    <property type="match status" value="1"/>
</dbReference>
<keyword evidence="11 14" id="KW-0472">Membrane</keyword>
<accession>A0A6G8ASA7</accession>
<evidence type="ECO:0000259" key="16">
    <source>
        <dbReference type="PROSITE" id="PS50885"/>
    </source>
</evidence>
<dbReference type="PANTHER" id="PTHR45528:SF11">
    <property type="entry name" value="HISTIDINE KINASE"/>
    <property type="match status" value="1"/>
</dbReference>
<evidence type="ECO:0000256" key="1">
    <source>
        <dbReference type="ARBA" id="ARBA00000085"/>
    </source>
</evidence>
<dbReference type="Gene3D" id="1.10.287.130">
    <property type="match status" value="1"/>
</dbReference>
<keyword evidence="7" id="KW-0418">Kinase</keyword>
<feature type="domain" description="Histidine kinase" evidence="15">
    <location>
        <begin position="234"/>
        <end position="450"/>
    </location>
</feature>
<dbReference type="SUPFAM" id="SSF55874">
    <property type="entry name" value="ATPase domain of HSP90 chaperone/DNA topoisomerase II/histidine kinase"/>
    <property type="match status" value="1"/>
</dbReference>
<dbReference type="PRINTS" id="PR00344">
    <property type="entry name" value="BCTRLSENSOR"/>
</dbReference>
<dbReference type="EMBL" id="CP049887">
    <property type="protein sequence ID" value="QIL47877.1"/>
    <property type="molecule type" value="Genomic_DNA"/>
</dbReference>
<evidence type="ECO:0000256" key="7">
    <source>
        <dbReference type="ARBA" id="ARBA00022777"/>
    </source>
</evidence>
<dbReference type="Pfam" id="PF02518">
    <property type="entry name" value="HATPase_c"/>
    <property type="match status" value="1"/>
</dbReference>
<sequence length="450" mass="51298">MRKTLYSRIVFVFISISIISLMMSTFIGLYLFQQKINYEGQNSMIEKGKEMTEIYNDSQKQSPDSFFNQMTQLTSYPIHLYETPDKSQFFTLDNNNVADISQESIQDVLSGKTYRSTKKQKDTYIGFPMIINEKRVAVFLQFSYESEAIFNLLILFIIISTLILGSLLILMAARYLILPLEKLKKATELIAAGDFDVTLDLKRQDEIGELANSFNKMTLELKQIEEMRQDFVSNVSHEIQSPLTSISGFAKALKNEQLISAEQRPYYLDIIVSESDRLSRLGDNLLKLASLDSEHHPFNIEIFDVTEQIRQVILTLESQWSQKNINFIFLNETATLIEGDVDLLQQVWINLISNSIKFTPEFGNITIDLVSDDKLAATISDTGIGIPEKELSKLFQRFYKADKSRTSTESGNGLGLVIVKKIVELHHGEIQVKSQFEAGTQVSLELPLKQ</sequence>
<comment type="function">
    <text evidence="12">Member of the two-component regulatory system HssS/HssR involved in intracellular heme homeostasis and tempering of staphylococcal virulence. HssS functions as a heme sensor histidine kinase which is autophosphorylated at a histidine residue and transfers its phosphate group to an aspartate residue of HssR. HssR/HssS activates the expression of hrtAB, an efflux pump, in response to extracellular heme, hemin, hemoglobin or blood.</text>
</comment>
<dbReference type="Pfam" id="PF00512">
    <property type="entry name" value="HisKA"/>
    <property type="match status" value="1"/>
</dbReference>
<feature type="transmembrane region" description="Helical" evidence="14">
    <location>
        <begin position="9"/>
        <end position="32"/>
    </location>
</feature>
<dbReference type="InterPro" id="IPR004358">
    <property type="entry name" value="Sig_transdc_His_kin-like_C"/>
</dbReference>
<keyword evidence="8 14" id="KW-1133">Transmembrane helix</keyword>
<proteinExistence type="predicted"/>
<dbReference type="GO" id="GO:0000155">
    <property type="term" value="F:phosphorelay sensor kinase activity"/>
    <property type="evidence" value="ECO:0007669"/>
    <property type="project" value="InterPro"/>
</dbReference>
<dbReference type="Pfam" id="PF00672">
    <property type="entry name" value="HAMP"/>
    <property type="match status" value="1"/>
</dbReference>
<dbReference type="KEGG" id="vhy:G7082_04695"/>
<dbReference type="InterPro" id="IPR005467">
    <property type="entry name" value="His_kinase_dom"/>
</dbReference>
<dbReference type="PANTHER" id="PTHR45528">
    <property type="entry name" value="SENSOR HISTIDINE KINASE CPXA"/>
    <property type="match status" value="1"/>
</dbReference>
<dbReference type="RefSeq" id="WP_166034047.1">
    <property type="nucleotide sequence ID" value="NZ_CP049887.1"/>
</dbReference>
<keyword evidence="10" id="KW-0843">Virulence</keyword>
<feature type="domain" description="HAMP" evidence="16">
    <location>
        <begin position="174"/>
        <end position="226"/>
    </location>
</feature>
<evidence type="ECO:0000256" key="13">
    <source>
        <dbReference type="ARBA" id="ARBA00040841"/>
    </source>
</evidence>
<evidence type="ECO:0000256" key="10">
    <source>
        <dbReference type="ARBA" id="ARBA00023026"/>
    </source>
</evidence>
<evidence type="ECO:0000256" key="5">
    <source>
        <dbReference type="ARBA" id="ARBA00022679"/>
    </source>
</evidence>
<evidence type="ECO:0000256" key="8">
    <source>
        <dbReference type="ARBA" id="ARBA00022989"/>
    </source>
</evidence>
<dbReference type="InterPro" id="IPR003661">
    <property type="entry name" value="HisK_dim/P_dom"/>
</dbReference>
<comment type="catalytic activity">
    <reaction evidence="1">
        <text>ATP + protein L-histidine = ADP + protein N-phospho-L-histidine.</text>
        <dbReference type="EC" id="2.7.13.3"/>
    </reaction>
</comment>
<keyword evidence="6 14" id="KW-0812">Transmembrane</keyword>
<evidence type="ECO:0000256" key="6">
    <source>
        <dbReference type="ARBA" id="ARBA00022692"/>
    </source>
</evidence>
<comment type="subcellular location">
    <subcellularLocation>
        <location evidence="2">Membrane</location>
        <topology evidence="2">Multi-pass membrane protein</topology>
    </subcellularLocation>
</comment>
<keyword evidence="5" id="KW-0808">Transferase</keyword>
<dbReference type="AlphaFoldDB" id="A0A6G8ASA7"/>
<evidence type="ECO:0000256" key="11">
    <source>
        <dbReference type="ARBA" id="ARBA00023136"/>
    </source>
</evidence>
<dbReference type="InterPro" id="IPR003660">
    <property type="entry name" value="HAMP_dom"/>
</dbReference>
<dbReference type="InterPro" id="IPR036890">
    <property type="entry name" value="HATPase_C_sf"/>
</dbReference>
<dbReference type="SMART" id="SM00388">
    <property type="entry name" value="HisKA"/>
    <property type="match status" value="1"/>
</dbReference>
<evidence type="ECO:0000256" key="14">
    <source>
        <dbReference type="SAM" id="Phobius"/>
    </source>
</evidence>
<dbReference type="SUPFAM" id="SSF158472">
    <property type="entry name" value="HAMP domain-like"/>
    <property type="match status" value="1"/>
</dbReference>
<evidence type="ECO:0000313" key="18">
    <source>
        <dbReference type="Proteomes" id="UP000501747"/>
    </source>
</evidence>
<dbReference type="CDD" id="cd00082">
    <property type="entry name" value="HisKA"/>
    <property type="match status" value="1"/>
</dbReference>
<dbReference type="FunFam" id="1.10.287.130:FF:000001">
    <property type="entry name" value="Two-component sensor histidine kinase"/>
    <property type="match status" value="1"/>
</dbReference>
<evidence type="ECO:0000256" key="9">
    <source>
        <dbReference type="ARBA" id="ARBA00023012"/>
    </source>
</evidence>
<dbReference type="Gene3D" id="3.30.565.10">
    <property type="entry name" value="Histidine kinase-like ATPase, C-terminal domain"/>
    <property type="match status" value="1"/>
</dbReference>
<dbReference type="PROSITE" id="PS50109">
    <property type="entry name" value="HIS_KIN"/>
    <property type="match status" value="1"/>
</dbReference>
<dbReference type="SMART" id="SM00387">
    <property type="entry name" value="HATPase_c"/>
    <property type="match status" value="1"/>
</dbReference>
<protein>
    <recommendedName>
        <fullName evidence="13">Heme sensor protein HssS</fullName>
        <ecNumber evidence="3">2.7.13.3</ecNumber>
    </recommendedName>
</protein>
<dbReference type="InterPro" id="IPR003594">
    <property type="entry name" value="HATPase_dom"/>
</dbReference>
<dbReference type="InterPro" id="IPR050398">
    <property type="entry name" value="HssS/ArlS-like"/>
</dbReference>
<dbReference type="Gene3D" id="6.10.340.10">
    <property type="match status" value="1"/>
</dbReference>
<dbReference type="SMART" id="SM00304">
    <property type="entry name" value="HAMP"/>
    <property type="match status" value="1"/>
</dbReference>
<dbReference type="GO" id="GO:0005886">
    <property type="term" value="C:plasma membrane"/>
    <property type="evidence" value="ECO:0007669"/>
    <property type="project" value="TreeGrafter"/>
</dbReference>
<feature type="transmembrane region" description="Helical" evidence="14">
    <location>
        <begin position="148"/>
        <end position="177"/>
    </location>
</feature>
<evidence type="ECO:0000256" key="12">
    <source>
        <dbReference type="ARBA" id="ARBA00037219"/>
    </source>
</evidence>
<keyword evidence="9" id="KW-0902">Two-component regulatory system</keyword>
<dbReference type="EC" id="2.7.13.3" evidence="3"/>
<keyword evidence="18" id="KW-1185">Reference proteome</keyword>
<gene>
    <name evidence="17" type="ORF">G7082_04695</name>
</gene>
<organism evidence="17 18">
    <name type="scientific">Vagococcus hydrophili</name>
    <dbReference type="NCBI Taxonomy" id="2714947"/>
    <lineage>
        <taxon>Bacteria</taxon>
        <taxon>Bacillati</taxon>
        <taxon>Bacillota</taxon>
        <taxon>Bacilli</taxon>
        <taxon>Lactobacillales</taxon>
        <taxon>Enterococcaceae</taxon>
        <taxon>Vagococcus</taxon>
    </lineage>
</organism>
<dbReference type="InterPro" id="IPR036097">
    <property type="entry name" value="HisK_dim/P_sf"/>
</dbReference>
<dbReference type="PROSITE" id="PS50885">
    <property type="entry name" value="HAMP"/>
    <property type="match status" value="1"/>
</dbReference>
<dbReference type="SUPFAM" id="SSF47384">
    <property type="entry name" value="Homodimeric domain of signal transducing histidine kinase"/>
    <property type="match status" value="1"/>
</dbReference>
<evidence type="ECO:0000259" key="15">
    <source>
        <dbReference type="PROSITE" id="PS50109"/>
    </source>
</evidence>
<keyword evidence="4" id="KW-0597">Phosphoprotein</keyword>
<reference evidence="17 18" key="1">
    <citation type="submission" date="2020-03" db="EMBL/GenBank/DDBJ databases">
        <title>Vagococcus sp. nov., isolated from beetles.</title>
        <authorList>
            <person name="Hyun D.-W."/>
            <person name="Bae J.-W."/>
        </authorList>
    </citation>
    <scope>NUCLEOTIDE SEQUENCE [LARGE SCALE GENOMIC DNA]</scope>
    <source>
        <strain evidence="17 18">HDW17B</strain>
    </source>
</reference>